<sequence length="248" mass="30011">MLEQLRKIFPKIDKEIILKAWEQCADVDKTNALLTWLTENTYMFFNKVLLCIFLYSTNLQQQHHLMMLFRDFGNKFEKIIISQTWKNNNQVCVDTAMELREICAISNLNKSQEKNEIKISREMCLHILWNILKYPKYIKYRKIHKQALYNNLFSKCHHVCANLKQILVNVQNELEKFGFKKGNDDNWYYQYDHIQLLHLWNCYRSLINQQTMFFIYIKQDIGLKTKCVYYGMENGKIMKVYLIMDIEQ</sequence>
<dbReference type="CDD" id="cd14279">
    <property type="entry name" value="CUE"/>
    <property type="match status" value="1"/>
</dbReference>
<comment type="caution">
    <text evidence="1">The sequence shown here is derived from an EMBL/GenBank/DDBJ whole genome shotgun (WGS) entry which is preliminary data.</text>
</comment>
<protein>
    <recommendedName>
        <fullName evidence="3">CUE domain-containing protein</fullName>
    </recommendedName>
</protein>
<dbReference type="EMBL" id="ASPP01033498">
    <property type="protein sequence ID" value="ETO03367.1"/>
    <property type="molecule type" value="Genomic_DNA"/>
</dbReference>
<keyword evidence="2" id="KW-1185">Reference proteome</keyword>
<proteinExistence type="predicted"/>
<dbReference type="AlphaFoldDB" id="X6LQH4"/>
<accession>X6LQH4</accession>
<organism evidence="1 2">
    <name type="scientific">Reticulomyxa filosa</name>
    <dbReference type="NCBI Taxonomy" id="46433"/>
    <lineage>
        <taxon>Eukaryota</taxon>
        <taxon>Sar</taxon>
        <taxon>Rhizaria</taxon>
        <taxon>Retaria</taxon>
        <taxon>Foraminifera</taxon>
        <taxon>Monothalamids</taxon>
        <taxon>Reticulomyxidae</taxon>
        <taxon>Reticulomyxa</taxon>
    </lineage>
</organism>
<evidence type="ECO:0000313" key="1">
    <source>
        <dbReference type="EMBL" id="ETO03367.1"/>
    </source>
</evidence>
<gene>
    <name evidence="1" type="ORF">RFI_34044</name>
</gene>
<evidence type="ECO:0008006" key="3">
    <source>
        <dbReference type="Google" id="ProtNLM"/>
    </source>
</evidence>
<evidence type="ECO:0000313" key="2">
    <source>
        <dbReference type="Proteomes" id="UP000023152"/>
    </source>
</evidence>
<dbReference type="Proteomes" id="UP000023152">
    <property type="component" value="Unassembled WGS sequence"/>
</dbReference>
<name>X6LQH4_RETFI</name>
<reference evidence="1 2" key="1">
    <citation type="journal article" date="2013" name="Curr. Biol.">
        <title>The Genome of the Foraminiferan Reticulomyxa filosa.</title>
        <authorList>
            <person name="Glockner G."/>
            <person name="Hulsmann N."/>
            <person name="Schleicher M."/>
            <person name="Noegel A.A."/>
            <person name="Eichinger L."/>
            <person name="Gallinger C."/>
            <person name="Pawlowski J."/>
            <person name="Sierra R."/>
            <person name="Euteneuer U."/>
            <person name="Pillet L."/>
            <person name="Moustafa A."/>
            <person name="Platzer M."/>
            <person name="Groth M."/>
            <person name="Szafranski K."/>
            <person name="Schliwa M."/>
        </authorList>
    </citation>
    <scope>NUCLEOTIDE SEQUENCE [LARGE SCALE GENOMIC DNA]</scope>
</reference>